<dbReference type="EMBL" id="NFZW01000045">
    <property type="protein sequence ID" value="RFA31629.1"/>
    <property type="molecule type" value="Genomic_DNA"/>
</dbReference>
<organism evidence="1 2">
    <name type="scientific">Alkalilimnicola ehrlichii</name>
    <dbReference type="NCBI Taxonomy" id="351052"/>
    <lineage>
        <taxon>Bacteria</taxon>
        <taxon>Pseudomonadati</taxon>
        <taxon>Pseudomonadota</taxon>
        <taxon>Gammaproteobacteria</taxon>
        <taxon>Chromatiales</taxon>
        <taxon>Ectothiorhodospiraceae</taxon>
        <taxon>Alkalilimnicola</taxon>
    </lineage>
</organism>
<dbReference type="RefSeq" id="WP_116304272.1">
    <property type="nucleotide sequence ID" value="NZ_NFZV01000050.1"/>
</dbReference>
<dbReference type="Proteomes" id="UP000256763">
    <property type="component" value="Unassembled WGS sequence"/>
</dbReference>
<reference evidence="2" key="1">
    <citation type="submission" date="2017-05" db="EMBL/GenBank/DDBJ databases">
        <authorList>
            <person name="Sharma S."/>
            <person name="Sidhu C."/>
            <person name="Pinnaka A.K."/>
        </authorList>
    </citation>
    <scope>NUCLEOTIDE SEQUENCE [LARGE SCALE GENOMIC DNA]</scope>
    <source>
        <strain evidence="2">AK93</strain>
    </source>
</reference>
<evidence type="ECO:0000313" key="1">
    <source>
        <dbReference type="EMBL" id="RFA31629.1"/>
    </source>
</evidence>
<protein>
    <submittedName>
        <fullName evidence="1">Uncharacterized protein</fullName>
    </submittedName>
</protein>
<keyword evidence="2" id="KW-1185">Reference proteome</keyword>
<proteinExistence type="predicted"/>
<name>A0A3E0WGQ4_9GAMM</name>
<sequence length="163" mass="18573">MRGPTRLIRFPNLTGTVILDANKREFIGKYFDPNLPINDVAEFIRRDIATAIEIGELSEGVYNVRVRERGIEVRIEDCSINPFHPASLLYGMSVAVGWPSRRIYTPIGFRLLSKLELICSAYNRESWNADKRQVDSHFSVLVRLSADFLNRCFSEFDTEGGGE</sequence>
<gene>
    <name evidence="1" type="ORF">CAL65_22040</name>
</gene>
<comment type="caution">
    <text evidence="1">The sequence shown here is derived from an EMBL/GenBank/DDBJ whole genome shotgun (WGS) entry which is preliminary data.</text>
</comment>
<evidence type="ECO:0000313" key="2">
    <source>
        <dbReference type="Proteomes" id="UP000256763"/>
    </source>
</evidence>
<dbReference type="AlphaFoldDB" id="A0A3E0WGQ4"/>
<accession>A0A3E0WGQ4</accession>